<evidence type="ECO:0008006" key="3">
    <source>
        <dbReference type="Google" id="ProtNLM"/>
    </source>
</evidence>
<evidence type="ECO:0000313" key="2">
    <source>
        <dbReference type="Proteomes" id="UP000199283"/>
    </source>
</evidence>
<dbReference type="STRING" id="188906.SAMN04488526_2305"/>
<protein>
    <recommendedName>
        <fullName evidence="3">Phage gp6-like head-tail connector protein</fullName>
    </recommendedName>
</protein>
<dbReference type="Proteomes" id="UP000199283">
    <property type="component" value="Unassembled WGS sequence"/>
</dbReference>
<keyword evidence="2" id="KW-1185">Reference proteome</keyword>
<organism evidence="1 2">
    <name type="scientific">Jannaschia helgolandensis</name>
    <dbReference type="NCBI Taxonomy" id="188906"/>
    <lineage>
        <taxon>Bacteria</taxon>
        <taxon>Pseudomonadati</taxon>
        <taxon>Pseudomonadota</taxon>
        <taxon>Alphaproteobacteria</taxon>
        <taxon>Rhodobacterales</taxon>
        <taxon>Roseobacteraceae</taxon>
        <taxon>Jannaschia</taxon>
    </lineage>
</organism>
<dbReference type="AlphaFoldDB" id="A0A1H7NVD8"/>
<gene>
    <name evidence="1" type="ORF">SAMN04488526_2305</name>
</gene>
<name>A0A1H7NVD8_9RHOB</name>
<reference evidence="1 2" key="1">
    <citation type="submission" date="2016-10" db="EMBL/GenBank/DDBJ databases">
        <authorList>
            <person name="de Groot N.N."/>
        </authorList>
    </citation>
    <scope>NUCLEOTIDE SEQUENCE [LARGE SCALE GENOMIC DNA]</scope>
    <source>
        <strain evidence="1 2">DSM 14858</strain>
    </source>
</reference>
<dbReference type="EMBL" id="FNZQ01000004">
    <property type="protein sequence ID" value="SEL26817.1"/>
    <property type="molecule type" value="Genomic_DNA"/>
</dbReference>
<proteinExistence type="predicted"/>
<accession>A0A1H7NVD8</accession>
<dbReference type="RefSeq" id="WP_092762920.1">
    <property type="nucleotide sequence ID" value="NZ_FNZQ01000004.1"/>
</dbReference>
<sequence>MAMKLQRSEGIADEALPVAQLAAQMRLAETYDIVPGQSERLRLRLRAAISSIEARLGKVLIAREVVVAGLTGVGQEIPLPIAPVAEVLGAELTMRSGPRALGPVTLRSDPHRPVALLSEAVGEGLPLTMTLRAGYGTWNAVPDALQQAVLLMAETLDAGDMAVGVQIDALLAPFRGLRLGGMG</sequence>
<dbReference type="OrthoDB" id="8478788at2"/>
<evidence type="ECO:0000313" key="1">
    <source>
        <dbReference type="EMBL" id="SEL26817.1"/>
    </source>
</evidence>